<dbReference type="Gene3D" id="1.10.510.10">
    <property type="entry name" value="Transferase(Phosphotransferase) domain 1"/>
    <property type="match status" value="1"/>
</dbReference>
<dbReference type="InterPro" id="IPR050339">
    <property type="entry name" value="CC_SR_Kinase"/>
</dbReference>
<accession>A0A6G1HYM8</accession>
<sequence length="554" mass="62033">MALSMPSRFSGPSSHSDMIVHALLEDKCLNEALAFYREQDERSINAVAYTKDHPDVQHLARKKYEYMATQLSEHQLINAVRPDQNVMRETYRKGLDHLASTAPGPDDSDDVDGLDLPRLADSMELAPLQGAYEQLIANNRLIPEVPEVLRGYVDQCRYEKDFVHIARIGEGGFGKVYKAQHKLDGGLYAVKRILFKAKDIRKIQMHGPGALEALLRELRKLAECAHPNIVRYHAGWLEYTLPSPASSDDEYVDTLDSYAEDDEETDGVVTDDAAENDAAHRYNSDAVASARFSHSSTWDLSNMQDALAFGPIGPPVELSPEPVLALHIQMSLHPFTLAGFLEGIKADEPCVDDCYVGLRHCFHPLVSMKVFLAILDGVEYLHSRDMAHRDLKPTNIFLALQDHRTPTCIDLGACNNCVAGEREKWLSKGRYLTVCIGDFGLAMDMIEQSESDRGLKNLGTVLYRPENTTDLPLRTLDLYALGVITFELLFPLSTGFERVTELSAIREGTVVKPEGSAYKGVRKFIHDLTAGCRESQLTCDDVRERVRRLEKLLE</sequence>
<keyword evidence="4 6" id="KW-0067">ATP-binding</keyword>
<feature type="domain" description="Protein kinase" evidence="7">
    <location>
        <begin position="162"/>
        <end position="554"/>
    </location>
</feature>
<keyword evidence="1" id="KW-0808">Transferase</keyword>
<evidence type="ECO:0000256" key="6">
    <source>
        <dbReference type="PROSITE-ProRule" id="PRU10141"/>
    </source>
</evidence>
<dbReference type="GO" id="GO:0004694">
    <property type="term" value="F:eukaryotic translation initiation factor 2alpha kinase activity"/>
    <property type="evidence" value="ECO:0007669"/>
    <property type="project" value="TreeGrafter"/>
</dbReference>
<protein>
    <submittedName>
        <fullName evidence="8">Kinase-like protein</fullName>
    </submittedName>
</protein>
<keyword evidence="2 6" id="KW-0547">Nucleotide-binding</keyword>
<dbReference type="OrthoDB" id="1405469at2759"/>
<dbReference type="Gene3D" id="3.30.200.20">
    <property type="entry name" value="Phosphorylase Kinase, domain 1"/>
    <property type="match status" value="1"/>
</dbReference>
<comment type="similarity">
    <text evidence="5">Belongs to the protein kinase superfamily. Ser/Thr protein kinase family. GCN2 subfamily.</text>
</comment>
<dbReference type="Pfam" id="PF00069">
    <property type="entry name" value="Pkinase"/>
    <property type="match status" value="2"/>
</dbReference>
<dbReference type="PANTHER" id="PTHR11042:SF187">
    <property type="entry name" value="EUKARYOTIC TRANSLATION INITIATION FACTOR 2-ALPHA KINASE 2"/>
    <property type="match status" value="1"/>
</dbReference>
<dbReference type="InterPro" id="IPR008271">
    <property type="entry name" value="Ser/Thr_kinase_AS"/>
</dbReference>
<dbReference type="InterPro" id="IPR011009">
    <property type="entry name" value="Kinase-like_dom_sf"/>
</dbReference>
<dbReference type="Proteomes" id="UP000799640">
    <property type="component" value="Unassembled WGS sequence"/>
</dbReference>
<dbReference type="InterPro" id="IPR000719">
    <property type="entry name" value="Prot_kinase_dom"/>
</dbReference>
<organism evidence="8 9">
    <name type="scientific">Trichodelitschia bisporula</name>
    <dbReference type="NCBI Taxonomy" id="703511"/>
    <lineage>
        <taxon>Eukaryota</taxon>
        <taxon>Fungi</taxon>
        <taxon>Dikarya</taxon>
        <taxon>Ascomycota</taxon>
        <taxon>Pezizomycotina</taxon>
        <taxon>Dothideomycetes</taxon>
        <taxon>Dothideomycetes incertae sedis</taxon>
        <taxon>Phaeotrichales</taxon>
        <taxon>Phaeotrichaceae</taxon>
        <taxon>Trichodelitschia</taxon>
    </lineage>
</organism>
<dbReference type="GO" id="GO:0005634">
    <property type="term" value="C:nucleus"/>
    <property type="evidence" value="ECO:0007669"/>
    <property type="project" value="TreeGrafter"/>
</dbReference>
<dbReference type="AlphaFoldDB" id="A0A6G1HYM8"/>
<evidence type="ECO:0000256" key="3">
    <source>
        <dbReference type="ARBA" id="ARBA00022777"/>
    </source>
</evidence>
<proteinExistence type="inferred from homology"/>
<evidence type="ECO:0000259" key="7">
    <source>
        <dbReference type="PROSITE" id="PS50011"/>
    </source>
</evidence>
<keyword evidence="3 8" id="KW-0418">Kinase</keyword>
<evidence type="ECO:0000256" key="2">
    <source>
        <dbReference type="ARBA" id="ARBA00022741"/>
    </source>
</evidence>
<dbReference type="PANTHER" id="PTHR11042">
    <property type="entry name" value="EUKARYOTIC TRANSLATION INITIATION FACTOR 2-ALPHA KINASE EIF2-ALPHA KINASE -RELATED"/>
    <property type="match status" value="1"/>
</dbReference>
<reference evidence="8" key="1">
    <citation type="journal article" date="2020" name="Stud. Mycol.">
        <title>101 Dothideomycetes genomes: a test case for predicting lifestyles and emergence of pathogens.</title>
        <authorList>
            <person name="Haridas S."/>
            <person name="Albert R."/>
            <person name="Binder M."/>
            <person name="Bloem J."/>
            <person name="Labutti K."/>
            <person name="Salamov A."/>
            <person name="Andreopoulos B."/>
            <person name="Baker S."/>
            <person name="Barry K."/>
            <person name="Bills G."/>
            <person name="Bluhm B."/>
            <person name="Cannon C."/>
            <person name="Castanera R."/>
            <person name="Culley D."/>
            <person name="Daum C."/>
            <person name="Ezra D."/>
            <person name="Gonzalez J."/>
            <person name="Henrissat B."/>
            <person name="Kuo A."/>
            <person name="Liang C."/>
            <person name="Lipzen A."/>
            <person name="Lutzoni F."/>
            <person name="Magnuson J."/>
            <person name="Mondo S."/>
            <person name="Nolan M."/>
            <person name="Ohm R."/>
            <person name="Pangilinan J."/>
            <person name="Park H.-J."/>
            <person name="Ramirez L."/>
            <person name="Alfaro M."/>
            <person name="Sun H."/>
            <person name="Tritt A."/>
            <person name="Yoshinaga Y."/>
            <person name="Zwiers L.-H."/>
            <person name="Turgeon B."/>
            <person name="Goodwin S."/>
            <person name="Spatafora J."/>
            <person name="Crous P."/>
            <person name="Grigoriev I."/>
        </authorList>
    </citation>
    <scope>NUCLEOTIDE SEQUENCE</scope>
    <source>
        <strain evidence="8">CBS 262.69</strain>
    </source>
</reference>
<dbReference type="EMBL" id="ML996693">
    <property type="protein sequence ID" value="KAF2401163.1"/>
    <property type="molecule type" value="Genomic_DNA"/>
</dbReference>
<evidence type="ECO:0000313" key="9">
    <source>
        <dbReference type="Proteomes" id="UP000799640"/>
    </source>
</evidence>
<evidence type="ECO:0000256" key="4">
    <source>
        <dbReference type="ARBA" id="ARBA00022840"/>
    </source>
</evidence>
<feature type="binding site" evidence="6">
    <location>
        <position position="191"/>
    </location>
    <ligand>
        <name>ATP</name>
        <dbReference type="ChEBI" id="CHEBI:30616"/>
    </ligand>
</feature>
<dbReference type="PROSITE" id="PS00108">
    <property type="entry name" value="PROTEIN_KINASE_ST"/>
    <property type="match status" value="1"/>
</dbReference>
<dbReference type="InterPro" id="IPR017441">
    <property type="entry name" value="Protein_kinase_ATP_BS"/>
</dbReference>
<gene>
    <name evidence="8" type="ORF">EJ06DRAFT_581358</name>
</gene>
<dbReference type="PROSITE" id="PS50011">
    <property type="entry name" value="PROTEIN_KINASE_DOM"/>
    <property type="match status" value="1"/>
</dbReference>
<dbReference type="PROSITE" id="PS00107">
    <property type="entry name" value="PROTEIN_KINASE_ATP"/>
    <property type="match status" value="1"/>
</dbReference>
<evidence type="ECO:0000256" key="5">
    <source>
        <dbReference type="ARBA" id="ARBA00037982"/>
    </source>
</evidence>
<name>A0A6G1HYM8_9PEZI</name>
<dbReference type="GO" id="GO:0005524">
    <property type="term" value="F:ATP binding"/>
    <property type="evidence" value="ECO:0007669"/>
    <property type="project" value="UniProtKB-UniRule"/>
</dbReference>
<dbReference type="SUPFAM" id="SSF56112">
    <property type="entry name" value="Protein kinase-like (PK-like)"/>
    <property type="match status" value="1"/>
</dbReference>
<dbReference type="SMART" id="SM00220">
    <property type="entry name" value="S_TKc"/>
    <property type="match status" value="1"/>
</dbReference>
<keyword evidence="9" id="KW-1185">Reference proteome</keyword>
<dbReference type="GO" id="GO:0005737">
    <property type="term" value="C:cytoplasm"/>
    <property type="evidence" value="ECO:0007669"/>
    <property type="project" value="TreeGrafter"/>
</dbReference>
<evidence type="ECO:0000256" key="1">
    <source>
        <dbReference type="ARBA" id="ARBA00022679"/>
    </source>
</evidence>
<evidence type="ECO:0000313" key="8">
    <source>
        <dbReference type="EMBL" id="KAF2401163.1"/>
    </source>
</evidence>